<dbReference type="PROSITE" id="PS50893">
    <property type="entry name" value="ABC_TRANSPORTER_2"/>
    <property type="match status" value="1"/>
</dbReference>
<evidence type="ECO:0000256" key="1">
    <source>
        <dbReference type="ARBA" id="ARBA00022448"/>
    </source>
</evidence>
<reference evidence="5 6" key="2">
    <citation type="submission" date="2019-01" db="EMBL/GenBank/DDBJ databases">
        <title>Tautonia sociabilis, a novel thermotolerant planctomycete of Isosphaeraceae family, isolated from a 4000 m deep subterranean habitat.</title>
        <authorList>
            <person name="Kovaleva O.L."/>
            <person name="Elcheninov A.G."/>
            <person name="Van Heerden E."/>
            <person name="Toshchakov S.V."/>
            <person name="Novikov A."/>
            <person name="Bonch-Osmolovskaya E.A."/>
            <person name="Kublanov I.V."/>
        </authorList>
    </citation>
    <scope>NUCLEOTIDE SEQUENCE [LARGE SCALE GENOMIC DNA]</scope>
    <source>
        <strain evidence="5 6">GM2012</strain>
    </source>
</reference>
<sequence length="251" mass="26901">MPQEFPVAFEAVTKRYPPSRPGGAWREAVIEVGFRVEPGEIVGLLGPNRSGKTTLAKLLLSLCRPTSGRVTRLGRPASDRATLARVGYVPERAVFPGHLTATELLSYLAALSGVSRAVRRRRIPALLDRVGLLDRGREPISQFSKGMVQRLAIAQALANDPDLLVLDEPTEGMDLSGFVLLEEILVDASRAGKTAVLITHLPGLAERLCDRLAVLRSGRLVFLGSPTALRSRTDPGRSLGSALLDLDAGAA</sequence>
<dbReference type="RefSeq" id="WP_126724752.1">
    <property type="nucleotide sequence ID" value="NZ_RYZH01000012.1"/>
</dbReference>
<dbReference type="PANTHER" id="PTHR42939:SF1">
    <property type="entry name" value="ABC TRANSPORTER ATP-BINDING PROTEIN ALBC-RELATED"/>
    <property type="match status" value="1"/>
</dbReference>
<dbReference type="GO" id="GO:0016887">
    <property type="term" value="F:ATP hydrolysis activity"/>
    <property type="evidence" value="ECO:0007669"/>
    <property type="project" value="InterPro"/>
</dbReference>
<dbReference type="PANTHER" id="PTHR42939">
    <property type="entry name" value="ABC TRANSPORTER ATP-BINDING PROTEIN ALBC-RELATED"/>
    <property type="match status" value="1"/>
</dbReference>
<evidence type="ECO:0000313" key="5">
    <source>
        <dbReference type="EMBL" id="RUL88237.1"/>
    </source>
</evidence>
<protein>
    <submittedName>
        <fullName evidence="5">ABC transporter ATP-binding protein</fullName>
    </submittedName>
</protein>
<dbReference type="InterPro" id="IPR051782">
    <property type="entry name" value="ABC_Transporter_VariousFunc"/>
</dbReference>
<dbReference type="SUPFAM" id="SSF52540">
    <property type="entry name" value="P-loop containing nucleoside triphosphate hydrolases"/>
    <property type="match status" value="1"/>
</dbReference>
<keyword evidence="2" id="KW-0547">Nucleotide-binding</keyword>
<evidence type="ECO:0000256" key="2">
    <source>
        <dbReference type="ARBA" id="ARBA00022741"/>
    </source>
</evidence>
<dbReference type="OrthoDB" id="9804819at2"/>
<dbReference type="InterPro" id="IPR027417">
    <property type="entry name" value="P-loop_NTPase"/>
</dbReference>
<dbReference type="GO" id="GO:0005524">
    <property type="term" value="F:ATP binding"/>
    <property type="evidence" value="ECO:0007669"/>
    <property type="project" value="UniProtKB-KW"/>
</dbReference>
<comment type="caution">
    <text evidence="5">The sequence shown here is derived from an EMBL/GenBank/DDBJ whole genome shotgun (WGS) entry which is preliminary data.</text>
</comment>
<dbReference type="Gene3D" id="3.40.50.300">
    <property type="entry name" value="P-loop containing nucleotide triphosphate hydrolases"/>
    <property type="match status" value="1"/>
</dbReference>
<dbReference type="AlphaFoldDB" id="A0A432MM13"/>
<dbReference type="InterPro" id="IPR003593">
    <property type="entry name" value="AAA+_ATPase"/>
</dbReference>
<dbReference type="CDD" id="cd03230">
    <property type="entry name" value="ABC_DR_subfamily_A"/>
    <property type="match status" value="1"/>
</dbReference>
<dbReference type="SMART" id="SM00382">
    <property type="entry name" value="AAA"/>
    <property type="match status" value="1"/>
</dbReference>
<keyword evidence="3 5" id="KW-0067">ATP-binding</keyword>
<dbReference type="Proteomes" id="UP000280296">
    <property type="component" value="Unassembled WGS sequence"/>
</dbReference>
<proteinExistence type="predicted"/>
<accession>A0A432MM13</accession>
<evidence type="ECO:0000259" key="4">
    <source>
        <dbReference type="PROSITE" id="PS50893"/>
    </source>
</evidence>
<gene>
    <name evidence="5" type="ORF">TsocGM_07820</name>
</gene>
<dbReference type="Pfam" id="PF00005">
    <property type="entry name" value="ABC_tran"/>
    <property type="match status" value="1"/>
</dbReference>
<keyword evidence="6" id="KW-1185">Reference proteome</keyword>
<keyword evidence="1" id="KW-0813">Transport</keyword>
<feature type="domain" description="ABC transporter" evidence="4">
    <location>
        <begin position="7"/>
        <end position="242"/>
    </location>
</feature>
<organism evidence="5 6">
    <name type="scientific">Tautonia sociabilis</name>
    <dbReference type="NCBI Taxonomy" id="2080755"/>
    <lineage>
        <taxon>Bacteria</taxon>
        <taxon>Pseudomonadati</taxon>
        <taxon>Planctomycetota</taxon>
        <taxon>Planctomycetia</taxon>
        <taxon>Isosphaerales</taxon>
        <taxon>Isosphaeraceae</taxon>
        <taxon>Tautonia</taxon>
    </lineage>
</organism>
<reference evidence="5 6" key="1">
    <citation type="submission" date="2018-12" db="EMBL/GenBank/DDBJ databases">
        <authorList>
            <person name="Toschakov S.V."/>
        </authorList>
    </citation>
    <scope>NUCLEOTIDE SEQUENCE [LARGE SCALE GENOMIC DNA]</scope>
    <source>
        <strain evidence="5 6">GM2012</strain>
    </source>
</reference>
<name>A0A432MM13_9BACT</name>
<evidence type="ECO:0000256" key="3">
    <source>
        <dbReference type="ARBA" id="ARBA00022840"/>
    </source>
</evidence>
<evidence type="ECO:0000313" key="6">
    <source>
        <dbReference type="Proteomes" id="UP000280296"/>
    </source>
</evidence>
<dbReference type="InterPro" id="IPR003439">
    <property type="entry name" value="ABC_transporter-like_ATP-bd"/>
</dbReference>
<dbReference type="EMBL" id="RYZH01000012">
    <property type="protein sequence ID" value="RUL88237.1"/>
    <property type="molecule type" value="Genomic_DNA"/>
</dbReference>